<keyword evidence="1" id="KW-0597">Phosphoprotein</keyword>
<evidence type="ECO:0000256" key="6">
    <source>
        <dbReference type="ARBA" id="ARBA00049654"/>
    </source>
</evidence>
<evidence type="ECO:0000256" key="8">
    <source>
        <dbReference type="SAM" id="MobiDB-lite"/>
    </source>
</evidence>
<keyword evidence="2" id="KW-0479">Metal-binding</keyword>
<dbReference type="GO" id="GO:0000492">
    <property type="term" value="P:box C/D snoRNP assembly"/>
    <property type="evidence" value="ECO:0007669"/>
    <property type="project" value="TreeGrafter"/>
</dbReference>
<evidence type="ECO:0000256" key="1">
    <source>
        <dbReference type="ARBA" id="ARBA00022553"/>
    </source>
</evidence>
<dbReference type="InterPro" id="IPR051639">
    <property type="entry name" value="BCD1"/>
</dbReference>
<proteinExistence type="inferred from homology"/>
<evidence type="ECO:0000313" key="11">
    <source>
        <dbReference type="Proteomes" id="UP000247498"/>
    </source>
</evidence>
<evidence type="ECO:0000256" key="4">
    <source>
        <dbReference type="ARBA" id="ARBA00022833"/>
    </source>
</evidence>
<dbReference type="AlphaFoldDB" id="A0A2V0P8Q9"/>
<feature type="compositionally biased region" description="Pro residues" evidence="8">
    <location>
        <begin position="485"/>
        <end position="499"/>
    </location>
</feature>
<dbReference type="InParanoid" id="A0A2V0P8Q9"/>
<dbReference type="InterPro" id="IPR057721">
    <property type="entry name" value="BCD1_alpha/beta"/>
</dbReference>
<feature type="compositionally biased region" description="Low complexity" evidence="8">
    <location>
        <begin position="412"/>
        <end position="422"/>
    </location>
</feature>
<evidence type="ECO:0000259" key="9">
    <source>
        <dbReference type="PROSITE" id="PS51083"/>
    </source>
</evidence>
<reference evidence="10 11" key="1">
    <citation type="journal article" date="2018" name="Sci. Rep.">
        <title>Raphidocelis subcapitata (=Pseudokirchneriella subcapitata) provides an insight into genome evolution and environmental adaptations in the Sphaeropleales.</title>
        <authorList>
            <person name="Suzuki S."/>
            <person name="Yamaguchi H."/>
            <person name="Nakajima N."/>
            <person name="Kawachi M."/>
        </authorList>
    </citation>
    <scope>NUCLEOTIDE SEQUENCE [LARGE SCALE GENOMIC DNA]</scope>
    <source>
        <strain evidence="10 11">NIES-35</strain>
    </source>
</reference>
<feature type="compositionally biased region" description="Gly residues" evidence="8">
    <location>
        <begin position="442"/>
        <end position="464"/>
    </location>
</feature>
<evidence type="ECO:0000256" key="2">
    <source>
        <dbReference type="ARBA" id="ARBA00022723"/>
    </source>
</evidence>
<dbReference type="Proteomes" id="UP000247498">
    <property type="component" value="Unassembled WGS sequence"/>
</dbReference>
<keyword evidence="4" id="KW-0862">Zinc</keyword>
<dbReference type="GO" id="GO:0005634">
    <property type="term" value="C:nucleus"/>
    <property type="evidence" value="ECO:0007669"/>
    <property type="project" value="TreeGrafter"/>
</dbReference>
<feature type="region of interest" description="Disordered" evidence="8">
    <location>
        <begin position="225"/>
        <end position="289"/>
    </location>
</feature>
<dbReference type="OrthoDB" id="272357at2759"/>
<evidence type="ECO:0000256" key="7">
    <source>
        <dbReference type="PROSITE-ProRule" id="PRU00453"/>
    </source>
</evidence>
<dbReference type="InterPro" id="IPR007529">
    <property type="entry name" value="Znf_HIT"/>
</dbReference>
<dbReference type="STRING" id="307507.A0A2V0P8Q9"/>
<feature type="region of interest" description="Disordered" evidence="8">
    <location>
        <begin position="1"/>
        <end position="79"/>
    </location>
</feature>
<dbReference type="Pfam" id="PF25790">
    <property type="entry name" value="BCD1"/>
    <property type="match status" value="2"/>
</dbReference>
<feature type="region of interest" description="Disordered" evidence="8">
    <location>
        <begin position="412"/>
        <end position="499"/>
    </location>
</feature>
<accession>A0A2V0P8Q9</accession>
<dbReference type="CDD" id="cd23023">
    <property type="entry name" value="zf-HIT_BCD1"/>
    <property type="match status" value="1"/>
</dbReference>
<feature type="compositionally biased region" description="Gly residues" evidence="8">
    <location>
        <begin position="24"/>
        <end position="39"/>
    </location>
</feature>
<dbReference type="SUPFAM" id="SSF144232">
    <property type="entry name" value="HIT/MYND zinc finger-like"/>
    <property type="match status" value="1"/>
</dbReference>
<dbReference type="PANTHER" id="PTHR13483:SF3">
    <property type="entry name" value="BOX C_D SNORNA PROTEIN 1"/>
    <property type="match status" value="1"/>
</dbReference>
<dbReference type="Pfam" id="PF04438">
    <property type="entry name" value="zf-HIT"/>
    <property type="match status" value="1"/>
</dbReference>
<evidence type="ECO:0000256" key="5">
    <source>
        <dbReference type="ARBA" id="ARBA00049598"/>
    </source>
</evidence>
<dbReference type="GO" id="GO:0070761">
    <property type="term" value="C:pre-snoRNP complex"/>
    <property type="evidence" value="ECO:0007669"/>
    <property type="project" value="TreeGrafter"/>
</dbReference>
<dbReference type="PANTHER" id="PTHR13483">
    <property type="entry name" value="BOX C_D SNORNA PROTEIN 1-RELATED"/>
    <property type="match status" value="1"/>
</dbReference>
<evidence type="ECO:0000313" key="10">
    <source>
        <dbReference type="EMBL" id="GBF96251.1"/>
    </source>
</evidence>
<feature type="domain" description="HIT-type" evidence="9">
    <location>
        <begin position="75"/>
        <end position="109"/>
    </location>
</feature>
<dbReference type="GO" id="GO:0008270">
    <property type="term" value="F:zinc ion binding"/>
    <property type="evidence" value="ECO:0007669"/>
    <property type="project" value="UniProtKB-UniRule"/>
</dbReference>
<organism evidence="10 11">
    <name type="scientific">Raphidocelis subcapitata</name>
    <dbReference type="NCBI Taxonomy" id="307507"/>
    <lineage>
        <taxon>Eukaryota</taxon>
        <taxon>Viridiplantae</taxon>
        <taxon>Chlorophyta</taxon>
        <taxon>core chlorophytes</taxon>
        <taxon>Chlorophyceae</taxon>
        <taxon>CS clade</taxon>
        <taxon>Sphaeropleales</taxon>
        <taxon>Selenastraceae</taxon>
        <taxon>Raphidocelis</taxon>
    </lineage>
</organism>
<comment type="similarity">
    <text evidence="6">Belongs to the BCD1 family.</text>
</comment>
<dbReference type="PROSITE" id="PS51083">
    <property type="entry name" value="ZF_HIT"/>
    <property type="match status" value="1"/>
</dbReference>
<keyword evidence="3 7" id="KW-0863">Zinc-finger</keyword>
<name>A0A2V0P8Q9_9CHLO</name>
<dbReference type="GO" id="GO:0000463">
    <property type="term" value="P:maturation of LSU-rRNA from tricistronic rRNA transcript (SSU-rRNA, 5.8S rRNA, LSU-rRNA)"/>
    <property type="evidence" value="ECO:0007669"/>
    <property type="project" value="TreeGrafter"/>
</dbReference>
<dbReference type="GO" id="GO:0048254">
    <property type="term" value="P:snoRNA localization"/>
    <property type="evidence" value="ECO:0007669"/>
    <property type="project" value="TreeGrafter"/>
</dbReference>
<comment type="function">
    <text evidence="5">Required for box C/D snoRNAs accumulation involved in snoRNA processing, snoRNA transport to the nucleolus and ribosome biogenesis.</text>
</comment>
<feature type="compositionally biased region" description="Low complexity" evidence="8">
    <location>
        <begin position="40"/>
        <end position="63"/>
    </location>
</feature>
<dbReference type="Gene3D" id="3.30.60.190">
    <property type="match status" value="1"/>
</dbReference>
<evidence type="ECO:0000256" key="3">
    <source>
        <dbReference type="ARBA" id="ARBA00022771"/>
    </source>
</evidence>
<dbReference type="EMBL" id="BDRX01000076">
    <property type="protein sequence ID" value="GBF96251.1"/>
    <property type="molecule type" value="Genomic_DNA"/>
</dbReference>
<protein>
    <recommendedName>
        <fullName evidence="9">HIT-type domain-containing protein</fullName>
    </recommendedName>
</protein>
<keyword evidence="11" id="KW-1185">Reference proteome</keyword>
<feature type="compositionally biased region" description="Gly residues" evidence="8">
    <location>
        <begin position="252"/>
        <end position="288"/>
    </location>
</feature>
<comment type="caution">
    <text evidence="10">The sequence shown here is derived from an EMBL/GenBank/DDBJ whole genome shotgun (WGS) entry which is preliminary data.</text>
</comment>
<gene>
    <name evidence="10" type="ORF">Rsub_08796</name>
</gene>
<feature type="compositionally biased region" description="Pro residues" evidence="8">
    <location>
        <begin position="423"/>
        <end position="440"/>
    </location>
</feature>
<sequence length="499" mass="48982">MSAPAPGGPGDTGEPSKGPHASAGGPGGAGAEAGGGARGGPAAAAPGAAAAADAPPADSDAASPEPPQRQPQQPCGVCSEQPPKYRCPGCGVRSCSAACVARHKADTGCTGKRDRLAFVPLGDFGDRELLSDYRWLEEVQRADDNAKRHRPPAPKPQLPQALSSLVHQARLRGVRLLIMPPGMQRRRESTTFYNFRARRLLWRVEWCFPEADPVAAATAAAAAAAAGDDGGARQHRQPLRWAPQPAPWPGQRRGGGEGGGSAGGGGDGGGGSSNGADGAEGGSGGGRGFVLVDERADENATLRSLLEAHLRSAPGSGARRLALRSYVAAMEAAGGDVGALPVLMRQENRPANDPRYDVIDANAPLRTALAGKTVIEFPTLVVGLPGQAGGPRYPLGDGGPAVAAAAGGAAPLPAGAAAGDEGLPPPPAQPQPQGLPPPPAQGAGGGADGSGSSGDGGGGGGGGSPPGPAAPAAAVAGGAGAGAVPLPPPPPLPAPECVR</sequence>